<dbReference type="RefSeq" id="XP_001646316.1">
    <property type="nucleotide sequence ID" value="XM_001646266.1"/>
</dbReference>
<dbReference type="EMBL" id="DS480389">
    <property type="protein sequence ID" value="EDO18458.1"/>
    <property type="molecule type" value="Genomic_DNA"/>
</dbReference>
<dbReference type="PhylomeDB" id="A7TH06"/>
<name>A7TH06_VANPO</name>
<dbReference type="InParanoid" id="A7TH06"/>
<dbReference type="OrthoDB" id="9547406at2759"/>
<feature type="domain" description="C2H2-type" evidence="14">
    <location>
        <begin position="716"/>
        <end position="748"/>
    </location>
</feature>
<dbReference type="FunCoup" id="A7TH06">
    <property type="interactions" value="613"/>
</dbReference>
<dbReference type="GeneID" id="5546745"/>
<feature type="domain" description="C2H2-type" evidence="14">
    <location>
        <begin position="687"/>
        <end position="715"/>
    </location>
</feature>
<dbReference type="GO" id="GO:0001227">
    <property type="term" value="F:DNA-binding transcription repressor activity, RNA polymerase II-specific"/>
    <property type="evidence" value="ECO:0007669"/>
    <property type="project" value="EnsemblFungi"/>
</dbReference>
<feature type="region of interest" description="Disordered" evidence="13">
    <location>
        <begin position="703"/>
        <end position="722"/>
    </location>
</feature>
<dbReference type="OMA" id="NMESNAM"/>
<dbReference type="SMART" id="SM00355">
    <property type="entry name" value="ZnF_C2H2"/>
    <property type="match status" value="2"/>
</dbReference>
<dbReference type="FunFam" id="3.30.160.60:FF:000100">
    <property type="entry name" value="Zinc finger 45-like"/>
    <property type="match status" value="1"/>
</dbReference>
<dbReference type="GO" id="GO:0051864">
    <property type="term" value="F:histone H3K36 demethylase activity"/>
    <property type="evidence" value="ECO:0007669"/>
    <property type="project" value="EnsemblFungi"/>
</dbReference>
<evidence type="ECO:0000256" key="4">
    <source>
        <dbReference type="ARBA" id="ARBA00022723"/>
    </source>
</evidence>
<accession>A7TH06</accession>
<dbReference type="InterPro" id="IPR003347">
    <property type="entry name" value="JmjC_dom"/>
</dbReference>
<keyword evidence="3" id="KW-0597">Phosphoprotein</keyword>
<dbReference type="GO" id="GO:0005829">
    <property type="term" value="C:cytosol"/>
    <property type="evidence" value="ECO:0007669"/>
    <property type="project" value="EnsemblFungi"/>
</dbReference>
<feature type="compositionally biased region" description="Polar residues" evidence="13">
    <location>
        <begin position="781"/>
        <end position="792"/>
    </location>
</feature>
<dbReference type="GO" id="GO:0071071">
    <property type="term" value="P:regulation of phospholipid biosynthetic process"/>
    <property type="evidence" value="ECO:0007669"/>
    <property type="project" value="EnsemblFungi"/>
</dbReference>
<dbReference type="HOGENOM" id="CLU_008557_0_0_1"/>
<evidence type="ECO:0000256" key="11">
    <source>
        <dbReference type="ARBA" id="ARBA00023242"/>
    </source>
</evidence>
<dbReference type="STRING" id="436907.A7TH06"/>
<dbReference type="AlphaFoldDB" id="A7TH06"/>
<evidence type="ECO:0000256" key="5">
    <source>
        <dbReference type="ARBA" id="ARBA00022737"/>
    </source>
</evidence>
<dbReference type="Gene3D" id="3.30.160.60">
    <property type="entry name" value="Classic Zinc Finger"/>
    <property type="match status" value="2"/>
</dbReference>
<dbReference type="Proteomes" id="UP000000267">
    <property type="component" value="Unassembled WGS sequence"/>
</dbReference>
<dbReference type="PANTHER" id="PTHR24404:SF114">
    <property type="entry name" value="KLUMPFUSS, ISOFORM B-RELATED"/>
    <property type="match status" value="1"/>
</dbReference>
<keyword evidence="6 12" id="KW-0863">Zinc-finger</keyword>
<dbReference type="eggNOG" id="KOG0958">
    <property type="taxonomic scope" value="Eukaryota"/>
</dbReference>
<comment type="subcellular location">
    <subcellularLocation>
        <location evidence="1">Nucleus</location>
    </subcellularLocation>
</comment>
<evidence type="ECO:0000313" key="16">
    <source>
        <dbReference type="Proteomes" id="UP000000267"/>
    </source>
</evidence>
<dbReference type="GO" id="GO:0008270">
    <property type="term" value="F:zinc ion binding"/>
    <property type="evidence" value="ECO:0007669"/>
    <property type="project" value="UniProtKB-KW"/>
</dbReference>
<feature type="compositionally biased region" description="Low complexity" evidence="13">
    <location>
        <begin position="661"/>
        <end position="672"/>
    </location>
</feature>
<reference evidence="15 16" key="1">
    <citation type="journal article" date="2007" name="Proc. Natl. Acad. Sci. U.S.A.">
        <title>Independent sorting-out of thousands of duplicated gene pairs in two yeast species descended from a whole-genome duplication.</title>
        <authorList>
            <person name="Scannell D.R."/>
            <person name="Frank A.C."/>
            <person name="Conant G.C."/>
            <person name="Byrne K.P."/>
            <person name="Woolfit M."/>
            <person name="Wolfe K.H."/>
        </authorList>
    </citation>
    <scope>NUCLEOTIDE SEQUENCE [LARGE SCALE GENOMIC DNA]</scope>
    <source>
        <strain evidence="16">ATCC 22028 / DSM 70294 / BCRC 21397 / CBS 2163 / NBRC 10782 / NRRL Y-8283 / UCD 57-17</strain>
    </source>
</reference>
<evidence type="ECO:0000256" key="3">
    <source>
        <dbReference type="ARBA" id="ARBA00022553"/>
    </source>
</evidence>
<evidence type="ECO:0000256" key="6">
    <source>
        <dbReference type="ARBA" id="ARBA00022771"/>
    </source>
</evidence>
<evidence type="ECO:0000313" key="15">
    <source>
        <dbReference type="EMBL" id="EDO18458.1"/>
    </source>
</evidence>
<dbReference type="GO" id="GO:0005634">
    <property type="term" value="C:nucleus"/>
    <property type="evidence" value="ECO:0007669"/>
    <property type="project" value="UniProtKB-SubCell"/>
</dbReference>
<keyword evidence="4" id="KW-0479">Metal-binding</keyword>
<feature type="region of interest" description="Disordered" evidence="13">
    <location>
        <begin position="388"/>
        <end position="430"/>
    </location>
</feature>
<feature type="compositionally biased region" description="Low complexity" evidence="13">
    <location>
        <begin position="746"/>
        <end position="757"/>
    </location>
</feature>
<dbReference type="GO" id="GO:0000978">
    <property type="term" value="F:RNA polymerase II cis-regulatory region sequence-specific DNA binding"/>
    <property type="evidence" value="ECO:0007669"/>
    <property type="project" value="EnsemblFungi"/>
</dbReference>
<dbReference type="Pfam" id="PF02373">
    <property type="entry name" value="JmjC"/>
    <property type="match status" value="1"/>
</dbReference>
<evidence type="ECO:0000256" key="1">
    <source>
        <dbReference type="ARBA" id="ARBA00004123"/>
    </source>
</evidence>
<sequence>MNSYNDDRCPVYHPDISDLLHLDDYILKTLKNLDPTDVPAIKILPPKDWSDDINHFGSDSNISFTLQDYSVSTNKDSSYSLSLQNYSKEVPFLELFKDYDSKNKTTSDINDFWKRLNSKKYTTVKKCGVLSNPSDVHGWSFSSSKKLGKLNPIQDTLVLGSKFSFSSLPNTTGNYHLNYIHKGSPKCWYIVSKDNGELIQSSDEDEDNSFVSPQIMMKKNIEFIEVTQNENEFLLLSPNYKAFQIDTGLNLSELSTLSQDSLQFGNPQQSTSLSLDQDIKNKNLGELLDHSSNELSQIEDNKLINSPLSLSTYNLIQGSSIRSTSPNQSQFFNGNQTTISRISSPLLTRMMDLSNIVEPTLEDPTLKFKKRLTTSQVSSPKLINTAVLNSHDPTLSSTAQELQRTASNTAPNSSHAAHSNMTANNPTLSLLEDNDDNMLALSLASMANSRVSSPRLTLPPLNSALDPSSISMNLNNNSLLSNDNTPNMSSISLNTSNNPNSNLNQNSSILSPKPSYNTNPLSYQSVSSVVNKSIPGAPSSPTTAKLPFIKRLKSPNIVTLNISREGSKSPVSFVSDYRSPLGVTNPLTYTGASNSSLSQLQQLDFNTNNGNINITSSNIIGNTVDTIPSPQPPAQKKPKLEKKSNQNFSSSAPTAGRKKQSSNQPTPSQQTKFASNEIIISENGKVYICQECKRQFSSGHHLTRHKKSVHSGEKPHSCPKCGKRFKRRDHVLQHLNKKIPCTQDGSSSAPVASTTSTIKSETAQPSSSGPDIVAGSGILPSATTSSLQSQPTGPIPTAVSEIPVVHDTEDMTHQEQHYTMVEKI</sequence>
<dbReference type="FunFam" id="3.30.160.60:FF:001692">
    <property type="entry name" value="Transcriptional activator/repressor GIS1"/>
    <property type="match status" value="1"/>
</dbReference>
<evidence type="ECO:0000256" key="8">
    <source>
        <dbReference type="ARBA" id="ARBA00023015"/>
    </source>
</evidence>
<dbReference type="InterPro" id="IPR036236">
    <property type="entry name" value="Znf_C2H2_sf"/>
</dbReference>
<evidence type="ECO:0000256" key="7">
    <source>
        <dbReference type="ARBA" id="ARBA00022833"/>
    </source>
</evidence>
<evidence type="ECO:0000256" key="12">
    <source>
        <dbReference type="PROSITE-ProRule" id="PRU00042"/>
    </source>
</evidence>
<dbReference type="eggNOG" id="KOG1721">
    <property type="taxonomic scope" value="Eukaryota"/>
</dbReference>
<dbReference type="PANTHER" id="PTHR24404">
    <property type="entry name" value="ZINC FINGER PROTEIN"/>
    <property type="match status" value="1"/>
</dbReference>
<dbReference type="InterPro" id="IPR050589">
    <property type="entry name" value="Ikaros_C2H2-ZF"/>
</dbReference>
<dbReference type="PROSITE" id="PS50157">
    <property type="entry name" value="ZINC_FINGER_C2H2_2"/>
    <property type="match status" value="2"/>
</dbReference>
<evidence type="ECO:0000256" key="9">
    <source>
        <dbReference type="ARBA" id="ARBA00023125"/>
    </source>
</evidence>
<keyword evidence="10" id="KW-0804">Transcription</keyword>
<evidence type="ECO:0000259" key="14">
    <source>
        <dbReference type="PROSITE" id="PS50157"/>
    </source>
</evidence>
<evidence type="ECO:0000256" key="10">
    <source>
        <dbReference type="ARBA" id="ARBA00023163"/>
    </source>
</evidence>
<organism evidence="16">
    <name type="scientific">Vanderwaltozyma polyspora (strain ATCC 22028 / DSM 70294 / BCRC 21397 / CBS 2163 / NBRC 10782 / NRRL Y-8283 / UCD 57-17)</name>
    <name type="common">Kluyveromyces polysporus</name>
    <dbReference type="NCBI Taxonomy" id="436907"/>
    <lineage>
        <taxon>Eukaryota</taxon>
        <taxon>Fungi</taxon>
        <taxon>Dikarya</taxon>
        <taxon>Ascomycota</taxon>
        <taxon>Saccharomycotina</taxon>
        <taxon>Saccharomycetes</taxon>
        <taxon>Saccharomycetales</taxon>
        <taxon>Saccharomycetaceae</taxon>
        <taxon>Vanderwaltozyma</taxon>
    </lineage>
</organism>
<proteinExistence type="predicted"/>
<evidence type="ECO:0000256" key="13">
    <source>
        <dbReference type="SAM" id="MobiDB-lite"/>
    </source>
</evidence>
<keyword evidence="11" id="KW-0539">Nucleus</keyword>
<keyword evidence="5" id="KW-0677">Repeat</keyword>
<dbReference type="InterPro" id="IPR013087">
    <property type="entry name" value="Znf_C2H2_type"/>
</dbReference>
<feature type="region of interest" description="Disordered" evidence="13">
    <location>
        <begin position="476"/>
        <end position="516"/>
    </location>
</feature>
<feature type="compositionally biased region" description="Polar residues" evidence="13">
    <location>
        <begin position="388"/>
        <end position="428"/>
    </location>
</feature>
<feature type="region of interest" description="Disordered" evidence="13">
    <location>
        <begin position="737"/>
        <end position="798"/>
    </location>
</feature>
<keyword evidence="16" id="KW-1185">Reference proteome</keyword>
<feature type="region of interest" description="Disordered" evidence="13">
    <location>
        <begin position="620"/>
        <end position="676"/>
    </location>
</feature>
<keyword evidence="2" id="KW-0678">Repressor</keyword>
<protein>
    <recommendedName>
        <fullName evidence="14">C2H2-type domain-containing protein</fullName>
    </recommendedName>
</protein>
<feature type="compositionally biased region" description="Low complexity" evidence="13">
    <location>
        <begin position="489"/>
        <end position="512"/>
    </location>
</feature>
<dbReference type="SUPFAM" id="SSF57667">
    <property type="entry name" value="beta-beta-alpha zinc fingers"/>
    <property type="match status" value="1"/>
</dbReference>
<feature type="compositionally biased region" description="Polar residues" evidence="13">
    <location>
        <begin position="758"/>
        <end position="769"/>
    </location>
</feature>
<dbReference type="PROSITE" id="PS00028">
    <property type="entry name" value="ZINC_FINGER_C2H2_1"/>
    <property type="match status" value="1"/>
</dbReference>
<dbReference type="Gene3D" id="2.60.120.650">
    <property type="entry name" value="Cupin"/>
    <property type="match status" value="1"/>
</dbReference>
<keyword evidence="7" id="KW-0862">Zinc</keyword>
<dbReference type="GO" id="GO:0045944">
    <property type="term" value="P:positive regulation of transcription by RNA polymerase II"/>
    <property type="evidence" value="ECO:0007669"/>
    <property type="project" value="EnsemblFungi"/>
</dbReference>
<dbReference type="KEGG" id="vpo:Kpol_1032p52"/>
<keyword evidence="9" id="KW-0238">DNA-binding</keyword>
<evidence type="ECO:0000256" key="2">
    <source>
        <dbReference type="ARBA" id="ARBA00022491"/>
    </source>
</evidence>
<gene>
    <name evidence="15" type="ORF">Kpol_1032p52</name>
</gene>
<keyword evidence="8" id="KW-0805">Transcription regulation</keyword>